<evidence type="ECO:0000313" key="3">
    <source>
        <dbReference type="Proteomes" id="UP000033452"/>
    </source>
</evidence>
<dbReference type="PANTHER" id="PTHR43737">
    <property type="entry name" value="BLL7424 PROTEIN"/>
    <property type="match status" value="1"/>
</dbReference>
<dbReference type="Pfam" id="PF07394">
    <property type="entry name" value="DUF1501"/>
    <property type="match status" value="1"/>
</dbReference>
<dbReference type="OrthoDB" id="9779968at2"/>
<keyword evidence="1" id="KW-0732">Signal</keyword>
<evidence type="ECO:0000256" key="1">
    <source>
        <dbReference type="SAM" id="SignalP"/>
    </source>
</evidence>
<proteinExistence type="predicted"/>
<keyword evidence="3" id="KW-1185">Reference proteome</keyword>
<sequence>MNRRDFIKLGGASLMASSMFRLGQALANSPAQNSDYKALVCVFLYGGMDNHDTIIPFDEPSYTQWAGHRQSLLGKYTTPRTQANLLPIATPGRFDSRRFALPPELAGLAGLYQQNKVAVVGNVGPLLRPVTASMIAQDTARLPSRLFSHNDQQSTWMSGAAEGAQFGWGGLMNDALMTQGLTGNTPFNAITTADGALWLTGKQTAPYHVSDGQAATIEALEEFDHHPELIAHFSNQAQNSQNLLQQDLTNAINNAYEANSQFNTAQANTTVTLPEFPATGLGKQLQTVGKSIAARQQLGASRQVYVVAMGGFDTHSGQAQNLPKLQATLDSALVAFNNAMESLGLSEQVTLFTASDFGRTLAINGDGTDHGWAGHHFVMGGAVNGGTIFGDIPKSELNHELDAGGGRLIPTTSVDQYAASLGQWMGLDTGTLNGIFPNLVHFNGPLSLFK</sequence>
<dbReference type="EMBL" id="JXYA01000039">
    <property type="protein sequence ID" value="KJZ07307.1"/>
    <property type="molecule type" value="Genomic_DNA"/>
</dbReference>
<gene>
    <name evidence="2" type="ORF">TW77_16220</name>
</gene>
<organism evidence="2 3">
    <name type="scientific">Pseudoalteromonas rubra</name>
    <dbReference type="NCBI Taxonomy" id="43658"/>
    <lineage>
        <taxon>Bacteria</taxon>
        <taxon>Pseudomonadati</taxon>
        <taxon>Pseudomonadota</taxon>
        <taxon>Gammaproteobacteria</taxon>
        <taxon>Alteromonadales</taxon>
        <taxon>Pseudoalteromonadaceae</taxon>
        <taxon>Pseudoalteromonas</taxon>
    </lineage>
</organism>
<dbReference type="InterPro" id="IPR010869">
    <property type="entry name" value="DUF1501"/>
</dbReference>
<dbReference type="Proteomes" id="UP000033452">
    <property type="component" value="Unassembled WGS sequence"/>
</dbReference>
<dbReference type="PANTHER" id="PTHR43737:SF1">
    <property type="entry name" value="DUF1501 DOMAIN-CONTAINING PROTEIN"/>
    <property type="match status" value="1"/>
</dbReference>
<feature type="signal peptide" evidence="1">
    <location>
        <begin position="1"/>
        <end position="27"/>
    </location>
</feature>
<dbReference type="AlphaFoldDB" id="A0A0F4QKW5"/>
<accession>A0A0F4QKW5</accession>
<evidence type="ECO:0000313" key="2">
    <source>
        <dbReference type="EMBL" id="KJZ07307.1"/>
    </source>
</evidence>
<reference evidence="2 3" key="1">
    <citation type="journal article" date="2015" name="BMC Genomics">
        <title>Genome mining reveals unlocked bioactive potential of marine Gram-negative bacteria.</title>
        <authorList>
            <person name="Machado H."/>
            <person name="Sonnenschein E.C."/>
            <person name="Melchiorsen J."/>
            <person name="Gram L."/>
        </authorList>
    </citation>
    <scope>NUCLEOTIDE SEQUENCE [LARGE SCALE GENOMIC DNA]</scope>
    <source>
        <strain evidence="2 3">S2471</strain>
    </source>
</reference>
<dbReference type="RefSeq" id="WP_046006027.1">
    <property type="nucleotide sequence ID" value="NZ_JXYA01000039.1"/>
</dbReference>
<name>A0A0F4QKW5_9GAMM</name>
<protein>
    <recommendedName>
        <fullName evidence="4">Tat pathway signal protein</fullName>
    </recommendedName>
</protein>
<feature type="chain" id="PRO_5002475845" description="Tat pathway signal protein" evidence="1">
    <location>
        <begin position="28"/>
        <end position="450"/>
    </location>
</feature>
<comment type="caution">
    <text evidence="2">The sequence shown here is derived from an EMBL/GenBank/DDBJ whole genome shotgun (WGS) entry which is preliminary data.</text>
</comment>
<evidence type="ECO:0008006" key="4">
    <source>
        <dbReference type="Google" id="ProtNLM"/>
    </source>
</evidence>
<dbReference type="PATRIC" id="fig|43658.5.peg.3425"/>